<dbReference type="GeneID" id="56031314"/>
<feature type="domain" description="PD-(D/E)XK endonuclease-like" evidence="1">
    <location>
        <begin position="67"/>
        <end position="243"/>
    </location>
</feature>
<dbReference type="EMBL" id="CP058532">
    <property type="protein sequence ID" value="QLG30035.1"/>
    <property type="molecule type" value="Genomic_DNA"/>
</dbReference>
<dbReference type="KEGG" id="halg:HUG10_20735"/>
<dbReference type="PANTHER" id="PTHR31340:SF3">
    <property type="entry name" value="MITOCHONDRIAL GENOME MAINTENANCE EXONUCLEASE 1"/>
    <property type="match status" value="1"/>
</dbReference>
<geneLocation type="plasmid" evidence="2 3">
    <name>unnamed3</name>
</geneLocation>
<dbReference type="InterPro" id="IPR011604">
    <property type="entry name" value="PDDEXK-like_dom_sf"/>
</dbReference>
<keyword evidence="2" id="KW-0614">Plasmid</keyword>
<evidence type="ECO:0000259" key="1">
    <source>
        <dbReference type="Pfam" id="PF12705"/>
    </source>
</evidence>
<dbReference type="AlphaFoldDB" id="A0A7D5KP94"/>
<sequence>MELIRKTNAYFTEDGDGLRVYEHPETGQELFSVTSVQTVVNEDAAALVAWRRRDPKWADYWTRYTQIRGTLIHEQLLGKFADRPMPGYDLPSEIDKEAIIADDGEENHMISAKDFVKIEEDVERAKNMWAKIWSSEGYSFGDVQGVEVKVWRPDYGYAGTFDLLMRLNGKLTLCDLKTSKAYRPKYAEQLAAYWDAAEEMYDLEIEQACVFRLCPDQRHNPFLKPELHFVPDEREEWRAKCTKFLTEYLPNLDTSGDPEADEVQ</sequence>
<dbReference type="GO" id="GO:0008297">
    <property type="term" value="F:single-stranded DNA exodeoxyribonuclease activity"/>
    <property type="evidence" value="ECO:0007669"/>
    <property type="project" value="TreeGrafter"/>
</dbReference>
<evidence type="ECO:0000313" key="3">
    <source>
        <dbReference type="Proteomes" id="UP000509750"/>
    </source>
</evidence>
<dbReference type="InterPro" id="IPR038726">
    <property type="entry name" value="PDDEXK_AddAB-type"/>
</dbReference>
<dbReference type="Proteomes" id="UP000509750">
    <property type="component" value="Plasmid unnamed3"/>
</dbReference>
<keyword evidence="3" id="KW-1185">Reference proteome</keyword>
<protein>
    <submittedName>
        <fullName evidence="2">PD-(D/E)XK nuclease family protein</fullName>
    </submittedName>
</protein>
<dbReference type="PANTHER" id="PTHR31340">
    <property type="entry name" value="MITOCHONDRIAL GENOME MAINTENANCE EXONUCLEASE 1"/>
    <property type="match status" value="1"/>
</dbReference>
<dbReference type="Pfam" id="PF12705">
    <property type="entry name" value="PDDEXK_1"/>
    <property type="match status" value="1"/>
</dbReference>
<accession>A0A7D5KP94</accession>
<dbReference type="Gene3D" id="3.90.320.10">
    <property type="match status" value="1"/>
</dbReference>
<dbReference type="RefSeq" id="WP_179171609.1">
    <property type="nucleotide sequence ID" value="NZ_CP058532.1"/>
</dbReference>
<gene>
    <name evidence="2" type="ORF">HUG10_20735</name>
</gene>
<organism evidence="2 3">
    <name type="scientific">Halorarum halophilum</name>
    <dbReference type="NCBI Taxonomy" id="2743090"/>
    <lineage>
        <taxon>Archaea</taxon>
        <taxon>Methanobacteriati</taxon>
        <taxon>Methanobacteriota</taxon>
        <taxon>Stenosarchaea group</taxon>
        <taxon>Halobacteria</taxon>
        <taxon>Halobacteriales</taxon>
        <taxon>Haloferacaceae</taxon>
        <taxon>Halorarum</taxon>
    </lineage>
</organism>
<proteinExistence type="predicted"/>
<name>A0A7D5KP94_9EURY</name>
<evidence type="ECO:0000313" key="2">
    <source>
        <dbReference type="EMBL" id="QLG30035.1"/>
    </source>
</evidence>
<reference evidence="2 3" key="1">
    <citation type="submission" date="2020-07" db="EMBL/GenBank/DDBJ databases">
        <title>Gai3-2, isolated from salt lake.</title>
        <authorList>
            <person name="Cui H."/>
            <person name="Shi X."/>
        </authorList>
    </citation>
    <scope>NUCLEOTIDE SEQUENCE [LARGE SCALE GENOMIC DNA]</scope>
    <source>
        <strain evidence="2 3">Gai3-2</strain>
        <plasmid evidence="2 3">unnamed3</plasmid>
    </source>
</reference>